<sequence>MSAPTGHDRVRAVADAVLYEGYLLYPYRCTSNKNQSRWQFGVLGPPGAAAAGVGEESVMSCQLVLQASPAATVTIVVRFLHLQHRGVERAGPGGFVATDELEVDGTRYVSWDEAAECEISAGPFGLPELFAGQCVQVDVDAAHDVEALGDAGRLVRTRVPLHGRLDLAAERVDDLVRLTLQMSNTWRSDALPTKQTAIEHSMIGAHQIVTVDAAQLISLLEPPDYAVDVVAGCVQQRCFPVLAGLPGDTDVALVSPIILYDYPEIAEQSDGALFDSTEIDEILSLRVMTMTDEEKAQARATDPLAAQIIDRCDAMSPESLQQLHGVLRNPHALSDPGERLLPDGRLVPRLDDEIPWWTEEADGSVQPDVDGVLVDGVLVAKGTTVRLRPSRRADAHDLFYAGRLAKVATVHADVDGDTHVGVVLLDDPAGELHEWYGRYLYFAPDEVQPIEPEESPESAGGIGKENPS</sequence>
<gene>
    <name evidence="2" type="ORF">HH308_16475</name>
</gene>
<dbReference type="RefSeq" id="WP_170195318.1">
    <property type="nucleotide sequence ID" value="NZ_JABBNB010000017.1"/>
</dbReference>
<proteinExistence type="predicted"/>
<dbReference type="AlphaFoldDB" id="A0A848KWX2"/>
<accession>A0A848KWX2</accession>
<keyword evidence="3" id="KW-1185">Reference proteome</keyword>
<comment type="caution">
    <text evidence="2">The sequence shown here is derived from an EMBL/GenBank/DDBJ whole genome shotgun (WGS) entry which is preliminary data.</text>
</comment>
<name>A0A848KWX2_9ACTN</name>
<evidence type="ECO:0000256" key="1">
    <source>
        <dbReference type="SAM" id="MobiDB-lite"/>
    </source>
</evidence>
<dbReference type="Proteomes" id="UP000550729">
    <property type="component" value="Unassembled WGS sequence"/>
</dbReference>
<organism evidence="2 3">
    <name type="scientific">Gordonia asplenii</name>
    <dbReference type="NCBI Taxonomy" id="2725283"/>
    <lineage>
        <taxon>Bacteria</taxon>
        <taxon>Bacillati</taxon>
        <taxon>Actinomycetota</taxon>
        <taxon>Actinomycetes</taxon>
        <taxon>Mycobacteriales</taxon>
        <taxon>Gordoniaceae</taxon>
        <taxon>Gordonia</taxon>
    </lineage>
</organism>
<reference evidence="2 3" key="1">
    <citation type="submission" date="2020-04" db="EMBL/GenBank/DDBJ databases">
        <title>Gordonia sp. nov. TBRC 11910.</title>
        <authorList>
            <person name="Suriyachadkun C."/>
        </authorList>
    </citation>
    <scope>NUCLEOTIDE SEQUENCE [LARGE SCALE GENOMIC DNA]</scope>
    <source>
        <strain evidence="2 3">TBRC 11910</strain>
    </source>
</reference>
<evidence type="ECO:0000313" key="3">
    <source>
        <dbReference type="Proteomes" id="UP000550729"/>
    </source>
</evidence>
<protein>
    <submittedName>
        <fullName evidence="2">Uncharacterized protein</fullName>
    </submittedName>
</protein>
<dbReference type="EMBL" id="JABBNB010000017">
    <property type="protein sequence ID" value="NMO02809.1"/>
    <property type="molecule type" value="Genomic_DNA"/>
</dbReference>
<feature type="region of interest" description="Disordered" evidence="1">
    <location>
        <begin position="447"/>
        <end position="468"/>
    </location>
</feature>
<evidence type="ECO:0000313" key="2">
    <source>
        <dbReference type="EMBL" id="NMO02809.1"/>
    </source>
</evidence>